<sequence>MAEWCAENLRDCQAWKAEGIQISTTSNEAARLFDALLRQYVSWSDCAQLGGMDQTLRIMLEAEPNAIMSRVISLGLEVMGTGRSIRLDQNYRNQLNQLLNDATKYGTVYERNHAKAIHLFANDKMLAACEEWEKILNEIPNDLLALKFAQDAYFYLGNKQCIRDSIARVIPKWKSTTPCYRFFNSLLLFFSIF</sequence>
<accession>A0A0R3Q945</accession>
<evidence type="ECO:0000256" key="2">
    <source>
        <dbReference type="ARBA" id="ARBA00022803"/>
    </source>
</evidence>
<dbReference type="WBParaSite" id="BTMF_0000285301-mRNA-1">
    <property type="protein sequence ID" value="BTMF_0000285301-mRNA-1"/>
    <property type="gene ID" value="BTMF_0000285301"/>
</dbReference>
<evidence type="ECO:0000313" key="4">
    <source>
        <dbReference type="Proteomes" id="UP000280834"/>
    </source>
</evidence>
<keyword evidence="2" id="KW-0802">TPR repeat</keyword>
<dbReference type="PANTHER" id="PTHR16263">
    <property type="entry name" value="TETRATRICOPEPTIDE REPEAT PROTEIN 38"/>
    <property type="match status" value="1"/>
</dbReference>
<protein>
    <submittedName>
        <fullName evidence="5">FAT domain-containing protein</fullName>
    </submittedName>
</protein>
<dbReference type="Proteomes" id="UP000280834">
    <property type="component" value="Unassembled WGS sequence"/>
</dbReference>
<keyword evidence="4" id="KW-1185">Reference proteome</keyword>
<evidence type="ECO:0000313" key="3">
    <source>
        <dbReference type="EMBL" id="VDO11943.1"/>
    </source>
</evidence>
<reference evidence="3 4" key="2">
    <citation type="submission" date="2018-11" db="EMBL/GenBank/DDBJ databases">
        <authorList>
            <consortium name="Pathogen Informatics"/>
        </authorList>
    </citation>
    <scope>NUCLEOTIDE SEQUENCE [LARGE SCALE GENOMIC DNA]</scope>
</reference>
<evidence type="ECO:0000313" key="5">
    <source>
        <dbReference type="WBParaSite" id="BTMF_0000285301-mRNA-1"/>
    </source>
</evidence>
<keyword evidence="1" id="KW-0677">Repeat</keyword>
<proteinExistence type="predicted"/>
<dbReference type="AlphaFoldDB" id="A0A0R3Q945"/>
<name>A0A0R3Q945_9BILA</name>
<organism evidence="5">
    <name type="scientific">Brugia timori</name>
    <dbReference type="NCBI Taxonomy" id="42155"/>
    <lineage>
        <taxon>Eukaryota</taxon>
        <taxon>Metazoa</taxon>
        <taxon>Ecdysozoa</taxon>
        <taxon>Nematoda</taxon>
        <taxon>Chromadorea</taxon>
        <taxon>Rhabditida</taxon>
        <taxon>Spirurina</taxon>
        <taxon>Spiruromorpha</taxon>
        <taxon>Filarioidea</taxon>
        <taxon>Onchocercidae</taxon>
        <taxon>Brugia</taxon>
    </lineage>
</organism>
<gene>
    <name evidence="3" type="ORF">BTMF_LOCUS2177</name>
</gene>
<evidence type="ECO:0000256" key="1">
    <source>
        <dbReference type="ARBA" id="ARBA00022737"/>
    </source>
</evidence>
<dbReference type="PANTHER" id="PTHR16263:SF4">
    <property type="entry name" value="TETRATRICOPEPTIDE REPEAT PROTEIN 38"/>
    <property type="match status" value="1"/>
</dbReference>
<dbReference type="EMBL" id="UZAG01001724">
    <property type="protein sequence ID" value="VDO11943.1"/>
    <property type="molecule type" value="Genomic_DNA"/>
</dbReference>
<dbReference type="STRING" id="42155.A0A0R3Q945"/>
<dbReference type="InterPro" id="IPR033891">
    <property type="entry name" value="TTC38"/>
</dbReference>
<reference evidence="5" key="1">
    <citation type="submission" date="2017-02" db="UniProtKB">
        <authorList>
            <consortium name="WormBaseParasite"/>
        </authorList>
    </citation>
    <scope>IDENTIFICATION</scope>
</reference>